<dbReference type="Proteomes" id="UP001497453">
    <property type="component" value="Chromosome 5"/>
</dbReference>
<dbReference type="EMBL" id="OZ037948">
    <property type="protein sequence ID" value="CAL1710248.1"/>
    <property type="molecule type" value="Genomic_DNA"/>
</dbReference>
<keyword evidence="3" id="KW-1185">Reference proteome</keyword>
<evidence type="ECO:0000313" key="2">
    <source>
        <dbReference type="EMBL" id="CAL1710248.1"/>
    </source>
</evidence>
<dbReference type="Gene3D" id="3.30.710.10">
    <property type="entry name" value="Potassium Channel Kv1.1, Chain A"/>
    <property type="match status" value="1"/>
</dbReference>
<protein>
    <recommendedName>
        <fullName evidence="1">BTB domain-containing protein</fullName>
    </recommendedName>
</protein>
<dbReference type="SUPFAM" id="SSF54695">
    <property type="entry name" value="POZ domain"/>
    <property type="match status" value="1"/>
</dbReference>
<dbReference type="SMART" id="SM00225">
    <property type="entry name" value="BTB"/>
    <property type="match status" value="1"/>
</dbReference>
<reference evidence="3" key="1">
    <citation type="submission" date="2024-04" db="EMBL/GenBank/DDBJ databases">
        <authorList>
            <person name="Shaw F."/>
            <person name="Minotto A."/>
        </authorList>
    </citation>
    <scope>NUCLEOTIDE SEQUENCE [LARGE SCALE GENOMIC DNA]</scope>
</reference>
<organism evidence="2 3">
    <name type="scientific">Somion occarium</name>
    <dbReference type="NCBI Taxonomy" id="3059160"/>
    <lineage>
        <taxon>Eukaryota</taxon>
        <taxon>Fungi</taxon>
        <taxon>Dikarya</taxon>
        <taxon>Basidiomycota</taxon>
        <taxon>Agaricomycotina</taxon>
        <taxon>Agaricomycetes</taxon>
        <taxon>Polyporales</taxon>
        <taxon>Cerrenaceae</taxon>
        <taxon>Somion</taxon>
    </lineage>
</organism>
<evidence type="ECO:0000313" key="3">
    <source>
        <dbReference type="Proteomes" id="UP001497453"/>
    </source>
</evidence>
<dbReference type="Pfam" id="PF00651">
    <property type="entry name" value="BTB"/>
    <property type="match status" value="1"/>
</dbReference>
<dbReference type="InterPro" id="IPR000210">
    <property type="entry name" value="BTB/POZ_dom"/>
</dbReference>
<sequence length="350" mass="39862">MDASSSQPRKRLRQDEPKAFVNHPTLYFDDGNVILSCGSMLFCVHRSLLSKHSPVFRERFQAPQKDIKPQILQGHLHICLNDTAEDIEALLNVIYDGLRIDVPQLTVESWPLVSSLIRMCTKYEIERPRTEILQRISDEWPRVLSLHDAKMDALTRQQTRNPQFIIQNGQAVPNPHYNPGVAHDDIIVNPASVIALLRECQLESQELLVPLFYALSRTTWQFGGPAVGHHIAPLSHADVERFIVGLERLRNEHAALVVQCPNPCVPPAHDQMCGAGLRLFWPTLHVSFLRSNQGSRQPIEDWRSIIQMVRSDGRLTSTYKLCSGCAELALQTMEKRREGLWNALARYFEV</sequence>
<feature type="domain" description="BTB" evidence="1">
    <location>
        <begin position="31"/>
        <end position="97"/>
    </location>
</feature>
<accession>A0ABP1DT73</accession>
<dbReference type="CDD" id="cd18186">
    <property type="entry name" value="BTB_POZ_ZBTB_KLHL-like"/>
    <property type="match status" value="1"/>
</dbReference>
<gene>
    <name evidence="2" type="ORF">GFSPODELE1_LOCUS7729</name>
</gene>
<proteinExistence type="predicted"/>
<dbReference type="PROSITE" id="PS50097">
    <property type="entry name" value="BTB"/>
    <property type="match status" value="1"/>
</dbReference>
<dbReference type="InterPro" id="IPR011333">
    <property type="entry name" value="SKP1/BTB/POZ_sf"/>
</dbReference>
<name>A0ABP1DT73_9APHY</name>
<evidence type="ECO:0000259" key="1">
    <source>
        <dbReference type="PROSITE" id="PS50097"/>
    </source>
</evidence>